<evidence type="ECO:0000256" key="7">
    <source>
        <dbReference type="ARBA" id="ARBA00035281"/>
    </source>
</evidence>
<protein>
    <recommendedName>
        <fullName evidence="7">Large ribosomal subunit protein uL30m</fullName>
    </recommendedName>
    <alternativeName>
        <fullName evidence="8">39S ribosomal protein L30, mitochondrial</fullName>
    </alternativeName>
</protein>
<evidence type="ECO:0000256" key="8">
    <source>
        <dbReference type="ARBA" id="ARBA00035356"/>
    </source>
</evidence>
<keyword evidence="3" id="KW-0809">Transit peptide</keyword>
<accession>A0A4Y7LXA8</accession>
<dbReference type="Gene3D" id="3.30.1390.20">
    <property type="entry name" value="Ribosomal protein L30, ferredoxin-like fold domain"/>
    <property type="match status" value="1"/>
</dbReference>
<evidence type="ECO:0000313" key="10">
    <source>
        <dbReference type="EMBL" id="SVE71983.1"/>
    </source>
</evidence>
<feature type="domain" description="Large ribosomal subunit protein uL30-like ferredoxin-like fold" evidence="9">
    <location>
        <begin position="92"/>
        <end position="144"/>
    </location>
</feature>
<dbReference type="CDD" id="cd00355">
    <property type="entry name" value="Ribosomal_L30_like"/>
    <property type="match status" value="1"/>
</dbReference>
<keyword evidence="5" id="KW-0496">Mitochondrion</keyword>
<dbReference type="PANTHER" id="PTHR15892">
    <property type="entry name" value="MITOCHONDRIAL RIBOSOMAL PROTEIN L30"/>
    <property type="match status" value="1"/>
</dbReference>
<evidence type="ECO:0000256" key="3">
    <source>
        <dbReference type="ARBA" id="ARBA00022946"/>
    </source>
</evidence>
<gene>
    <name evidence="10" type="primary">EOG090X0EYV</name>
</gene>
<evidence type="ECO:0000256" key="5">
    <source>
        <dbReference type="ARBA" id="ARBA00023128"/>
    </source>
</evidence>
<comment type="similarity">
    <text evidence="2">Belongs to the universal ribosomal protein uL30 family.</text>
</comment>
<dbReference type="Pfam" id="PF00327">
    <property type="entry name" value="Ribosomal_L30"/>
    <property type="match status" value="1"/>
</dbReference>
<proteinExistence type="evidence at transcript level"/>
<dbReference type="GO" id="GO:0005743">
    <property type="term" value="C:mitochondrial inner membrane"/>
    <property type="evidence" value="ECO:0007669"/>
    <property type="project" value="UniProtKB-ARBA"/>
</dbReference>
<evidence type="ECO:0000259" key="9">
    <source>
        <dbReference type="Pfam" id="PF00327"/>
    </source>
</evidence>
<keyword evidence="6" id="KW-0687">Ribonucleoprotein</keyword>
<keyword evidence="4" id="KW-0689">Ribosomal protein</keyword>
<comment type="subcellular location">
    <subcellularLocation>
        <location evidence="1">Mitochondrion</location>
    </subcellularLocation>
</comment>
<evidence type="ECO:0000256" key="2">
    <source>
        <dbReference type="ARBA" id="ARBA00007594"/>
    </source>
</evidence>
<dbReference type="InterPro" id="IPR005996">
    <property type="entry name" value="Ribosomal_uL30_bac-type"/>
</dbReference>
<dbReference type="EMBL" id="LR002364">
    <property type="protein sequence ID" value="SVE71983.1"/>
    <property type="molecule type" value="mRNA"/>
</dbReference>
<dbReference type="GO" id="GO:0003735">
    <property type="term" value="F:structural constituent of ribosome"/>
    <property type="evidence" value="ECO:0007669"/>
    <property type="project" value="InterPro"/>
</dbReference>
<dbReference type="InterPro" id="IPR016082">
    <property type="entry name" value="Ribosomal_uL30_ferredoxin-like"/>
</dbReference>
<dbReference type="SUPFAM" id="SSF55129">
    <property type="entry name" value="Ribosomal protein L30p/L7e"/>
    <property type="match status" value="1"/>
</dbReference>
<evidence type="ECO:0000256" key="6">
    <source>
        <dbReference type="ARBA" id="ARBA00023274"/>
    </source>
</evidence>
<evidence type="ECO:0000256" key="1">
    <source>
        <dbReference type="ARBA" id="ARBA00004173"/>
    </source>
</evidence>
<dbReference type="GO" id="GO:0006412">
    <property type="term" value="P:translation"/>
    <property type="evidence" value="ECO:0007669"/>
    <property type="project" value="InterPro"/>
</dbReference>
<dbReference type="PANTHER" id="PTHR15892:SF2">
    <property type="entry name" value="LARGE RIBOSOMAL SUBUNIT PROTEIN UL30M"/>
    <property type="match status" value="1"/>
</dbReference>
<reference evidence="10" key="1">
    <citation type="submission" date="2018-08" db="EMBL/GenBank/DDBJ databases">
        <authorList>
            <person name="Cornetti L."/>
        </authorList>
    </citation>
    <scope>NUCLEOTIDE SEQUENCE</scope>
    <source>
        <strain evidence="10">CA-CBC-37</strain>
    </source>
</reference>
<evidence type="ECO:0000256" key="4">
    <source>
        <dbReference type="ARBA" id="ARBA00022980"/>
    </source>
</evidence>
<dbReference type="GO" id="GO:0015934">
    <property type="term" value="C:large ribosomal subunit"/>
    <property type="evidence" value="ECO:0007669"/>
    <property type="project" value="InterPro"/>
</dbReference>
<sequence>MSDTESRRNIDEKTLNSIFHVPSLGSVDSAFINACYNVYSQTSETVVGKNQKLPNNQIGFTEDGGQKFHGFTYYPRFPGQQDPPYEPSKVLMVERIRDLKHRPYWEKDVLAKLGLPMEVKNSQAVIVANTPSMCAQLWKVKHLIRVTPITFPQGLPKDGDAAGARLQDNGELVFIPKLKSDALIAATQSKPEERRDYLDTETVKNHLRLKWLKPY</sequence>
<organism evidence="10">
    <name type="scientific">Daphnia similis</name>
    <dbReference type="NCBI Taxonomy" id="35528"/>
    <lineage>
        <taxon>Eukaryota</taxon>
        <taxon>Metazoa</taxon>
        <taxon>Ecdysozoa</taxon>
        <taxon>Arthropoda</taxon>
        <taxon>Crustacea</taxon>
        <taxon>Branchiopoda</taxon>
        <taxon>Diplostraca</taxon>
        <taxon>Cladocera</taxon>
        <taxon>Anomopoda</taxon>
        <taxon>Daphniidae</taxon>
        <taxon>Daphnia</taxon>
        <taxon>Daphnia similis group</taxon>
    </lineage>
</organism>
<dbReference type="FunFam" id="3.30.1390.20:FF:000005">
    <property type="entry name" value="39S ribosomal protein L30, mitochondrial"/>
    <property type="match status" value="1"/>
</dbReference>
<dbReference type="InterPro" id="IPR036919">
    <property type="entry name" value="Ribo_uL30_ferredoxin-like_sf"/>
</dbReference>
<name>A0A4Y7LXA8_9CRUS</name>
<dbReference type="AlphaFoldDB" id="A0A4Y7LXA8"/>